<dbReference type="InterPro" id="IPR002181">
    <property type="entry name" value="Fibrinogen_a/b/g_C_dom"/>
</dbReference>
<dbReference type="CDD" id="cd00087">
    <property type="entry name" value="FReD"/>
    <property type="match status" value="1"/>
</dbReference>
<name>B4J781_DROGR</name>
<dbReference type="SMR" id="B4J781"/>
<dbReference type="OMA" id="YRNWDAY"/>
<keyword evidence="4" id="KW-1185">Reference proteome</keyword>
<dbReference type="Proteomes" id="UP000001070">
    <property type="component" value="Unassembled WGS sequence"/>
</dbReference>
<dbReference type="STRING" id="7222.B4J781"/>
<dbReference type="Pfam" id="PF00147">
    <property type="entry name" value="Fibrinogen_C"/>
    <property type="match status" value="1"/>
</dbReference>
<dbReference type="EMBL" id="CH916367">
    <property type="protein sequence ID" value="EDW02099.1"/>
    <property type="molecule type" value="Genomic_DNA"/>
</dbReference>
<reference evidence="3 4" key="1">
    <citation type="journal article" date="2007" name="Nature">
        <title>Evolution of genes and genomes on the Drosophila phylogeny.</title>
        <authorList>
            <consortium name="Drosophila 12 Genomes Consortium"/>
            <person name="Clark A.G."/>
            <person name="Eisen M.B."/>
            <person name="Smith D.R."/>
            <person name="Bergman C.M."/>
            <person name="Oliver B."/>
            <person name="Markow T.A."/>
            <person name="Kaufman T.C."/>
            <person name="Kellis M."/>
            <person name="Gelbart W."/>
            <person name="Iyer V.N."/>
            <person name="Pollard D.A."/>
            <person name="Sackton T.B."/>
            <person name="Larracuente A.M."/>
            <person name="Singh N.D."/>
            <person name="Abad J.P."/>
            <person name="Abt D.N."/>
            <person name="Adryan B."/>
            <person name="Aguade M."/>
            <person name="Akashi H."/>
            <person name="Anderson W.W."/>
            <person name="Aquadro C.F."/>
            <person name="Ardell D.H."/>
            <person name="Arguello R."/>
            <person name="Artieri C.G."/>
            <person name="Barbash D.A."/>
            <person name="Barker D."/>
            <person name="Barsanti P."/>
            <person name="Batterham P."/>
            <person name="Batzoglou S."/>
            <person name="Begun D."/>
            <person name="Bhutkar A."/>
            <person name="Blanco E."/>
            <person name="Bosak S.A."/>
            <person name="Bradley R.K."/>
            <person name="Brand A.D."/>
            <person name="Brent M.R."/>
            <person name="Brooks A.N."/>
            <person name="Brown R.H."/>
            <person name="Butlin R.K."/>
            <person name="Caggese C."/>
            <person name="Calvi B.R."/>
            <person name="Bernardo de Carvalho A."/>
            <person name="Caspi A."/>
            <person name="Castrezana S."/>
            <person name="Celniker S.E."/>
            <person name="Chang J.L."/>
            <person name="Chapple C."/>
            <person name="Chatterji S."/>
            <person name="Chinwalla A."/>
            <person name="Civetta A."/>
            <person name="Clifton S.W."/>
            <person name="Comeron J.M."/>
            <person name="Costello J.C."/>
            <person name="Coyne J.A."/>
            <person name="Daub J."/>
            <person name="David R.G."/>
            <person name="Delcher A.L."/>
            <person name="Delehaunty K."/>
            <person name="Do C.B."/>
            <person name="Ebling H."/>
            <person name="Edwards K."/>
            <person name="Eickbush T."/>
            <person name="Evans J.D."/>
            <person name="Filipski A."/>
            <person name="Findeiss S."/>
            <person name="Freyhult E."/>
            <person name="Fulton L."/>
            <person name="Fulton R."/>
            <person name="Garcia A.C."/>
            <person name="Gardiner A."/>
            <person name="Garfield D.A."/>
            <person name="Garvin B.E."/>
            <person name="Gibson G."/>
            <person name="Gilbert D."/>
            <person name="Gnerre S."/>
            <person name="Godfrey J."/>
            <person name="Good R."/>
            <person name="Gotea V."/>
            <person name="Gravely B."/>
            <person name="Greenberg A.J."/>
            <person name="Griffiths-Jones S."/>
            <person name="Gross S."/>
            <person name="Guigo R."/>
            <person name="Gustafson E.A."/>
            <person name="Haerty W."/>
            <person name="Hahn M.W."/>
            <person name="Halligan D.L."/>
            <person name="Halpern A.L."/>
            <person name="Halter G.M."/>
            <person name="Han M.V."/>
            <person name="Heger A."/>
            <person name="Hillier L."/>
            <person name="Hinrichs A.S."/>
            <person name="Holmes I."/>
            <person name="Hoskins R.A."/>
            <person name="Hubisz M.J."/>
            <person name="Hultmark D."/>
            <person name="Huntley M.A."/>
            <person name="Jaffe D.B."/>
            <person name="Jagadeeshan S."/>
            <person name="Jeck W.R."/>
            <person name="Johnson J."/>
            <person name="Jones C.D."/>
            <person name="Jordan W.C."/>
            <person name="Karpen G.H."/>
            <person name="Kataoka E."/>
            <person name="Keightley P.D."/>
            <person name="Kheradpour P."/>
            <person name="Kirkness E.F."/>
            <person name="Koerich L.B."/>
            <person name="Kristiansen K."/>
            <person name="Kudrna D."/>
            <person name="Kulathinal R.J."/>
            <person name="Kumar S."/>
            <person name="Kwok R."/>
            <person name="Lander E."/>
            <person name="Langley C.H."/>
            <person name="Lapoint R."/>
            <person name="Lazzaro B.P."/>
            <person name="Lee S.J."/>
            <person name="Levesque L."/>
            <person name="Li R."/>
            <person name="Lin C.F."/>
            <person name="Lin M.F."/>
            <person name="Lindblad-Toh K."/>
            <person name="Llopart A."/>
            <person name="Long M."/>
            <person name="Low L."/>
            <person name="Lozovsky E."/>
            <person name="Lu J."/>
            <person name="Luo M."/>
            <person name="Machado C.A."/>
            <person name="Makalowski W."/>
            <person name="Marzo M."/>
            <person name="Matsuda M."/>
            <person name="Matzkin L."/>
            <person name="McAllister B."/>
            <person name="McBride C.S."/>
            <person name="McKernan B."/>
            <person name="McKernan K."/>
            <person name="Mendez-Lago M."/>
            <person name="Minx P."/>
            <person name="Mollenhauer M.U."/>
            <person name="Montooth K."/>
            <person name="Mount S.M."/>
            <person name="Mu X."/>
            <person name="Myers E."/>
            <person name="Negre B."/>
            <person name="Newfeld S."/>
            <person name="Nielsen R."/>
            <person name="Noor M.A."/>
            <person name="O'Grady P."/>
            <person name="Pachter L."/>
            <person name="Papaceit M."/>
            <person name="Parisi M.J."/>
            <person name="Parisi M."/>
            <person name="Parts L."/>
            <person name="Pedersen J.S."/>
            <person name="Pesole G."/>
            <person name="Phillippy A.M."/>
            <person name="Ponting C.P."/>
            <person name="Pop M."/>
            <person name="Porcelli D."/>
            <person name="Powell J.R."/>
            <person name="Prohaska S."/>
            <person name="Pruitt K."/>
            <person name="Puig M."/>
            <person name="Quesneville H."/>
            <person name="Ram K.R."/>
            <person name="Rand D."/>
            <person name="Rasmussen M.D."/>
            <person name="Reed L.K."/>
            <person name="Reenan R."/>
            <person name="Reily A."/>
            <person name="Remington K.A."/>
            <person name="Rieger T.T."/>
            <person name="Ritchie M.G."/>
            <person name="Robin C."/>
            <person name="Rogers Y.H."/>
            <person name="Rohde C."/>
            <person name="Rozas J."/>
            <person name="Rubenfield M.J."/>
            <person name="Ruiz A."/>
            <person name="Russo S."/>
            <person name="Salzberg S.L."/>
            <person name="Sanchez-Gracia A."/>
            <person name="Saranga D.J."/>
            <person name="Sato H."/>
            <person name="Schaeffer S.W."/>
            <person name="Schatz M.C."/>
            <person name="Schlenke T."/>
            <person name="Schwartz R."/>
            <person name="Segarra C."/>
            <person name="Singh R.S."/>
            <person name="Sirot L."/>
            <person name="Sirota M."/>
            <person name="Sisneros N.B."/>
            <person name="Smith C.D."/>
            <person name="Smith T.F."/>
            <person name="Spieth J."/>
            <person name="Stage D.E."/>
            <person name="Stark A."/>
            <person name="Stephan W."/>
            <person name="Strausberg R.L."/>
            <person name="Strempel S."/>
            <person name="Sturgill D."/>
            <person name="Sutton G."/>
            <person name="Sutton G.G."/>
            <person name="Tao W."/>
            <person name="Teichmann S."/>
            <person name="Tobari Y.N."/>
            <person name="Tomimura Y."/>
            <person name="Tsolas J.M."/>
            <person name="Valente V.L."/>
            <person name="Venter E."/>
            <person name="Venter J.C."/>
            <person name="Vicario S."/>
            <person name="Vieira F.G."/>
            <person name="Vilella A.J."/>
            <person name="Villasante A."/>
            <person name="Walenz B."/>
            <person name="Wang J."/>
            <person name="Wasserman M."/>
            <person name="Watts T."/>
            <person name="Wilson D."/>
            <person name="Wilson R.K."/>
            <person name="Wing R.A."/>
            <person name="Wolfner M.F."/>
            <person name="Wong A."/>
            <person name="Wong G.K."/>
            <person name="Wu C.I."/>
            <person name="Wu G."/>
            <person name="Yamamoto D."/>
            <person name="Yang H.P."/>
            <person name="Yang S.P."/>
            <person name="Yorke J.A."/>
            <person name="Yoshida K."/>
            <person name="Zdobnov E."/>
            <person name="Zhang P."/>
            <person name="Zhang Y."/>
            <person name="Zimin A.V."/>
            <person name="Baldwin J."/>
            <person name="Abdouelleil A."/>
            <person name="Abdulkadir J."/>
            <person name="Abebe A."/>
            <person name="Abera B."/>
            <person name="Abreu J."/>
            <person name="Acer S.C."/>
            <person name="Aftuck L."/>
            <person name="Alexander A."/>
            <person name="An P."/>
            <person name="Anderson E."/>
            <person name="Anderson S."/>
            <person name="Arachi H."/>
            <person name="Azer M."/>
            <person name="Bachantsang P."/>
            <person name="Barry A."/>
            <person name="Bayul T."/>
            <person name="Berlin A."/>
            <person name="Bessette D."/>
            <person name="Bloom T."/>
            <person name="Blye J."/>
            <person name="Boguslavskiy L."/>
            <person name="Bonnet C."/>
            <person name="Boukhgalter B."/>
            <person name="Bourzgui I."/>
            <person name="Brown A."/>
            <person name="Cahill P."/>
            <person name="Channer S."/>
            <person name="Cheshatsang Y."/>
            <person name="Chuda L."/>
            <person name="Citroen M."/>
            <person name="Collymore A."/>
            <person name="Cooke P."/>
            <person name="Costello M."/>
            <person name="D'Aco K."/>
            <person name="Daza R."/>
            <person name="De Haan G."/>
            <person name="DeGray S."/>
            <person name="DeMaso C."/>
            <person name="Dhargay N."/>
            <person name="Dooley K."/>
            <person name="Dooley E."/>
            <person name="Doricent M."/>
            <person name="Dorje P."/>
            <person name="Dorjee K."/>
            <person name="Dupes A."/>
            <person name="Elong R."/>
            <person name="Falk J."/>
            <person name="Farina A."/>
            <person name="Faro S."/>
            <person name="Ferguson D."/>
            <person name="Fisher S."/>
            <person name="Foley C.D."/>
            <person name="Franke A."/>
            <person name="Friedrich D."/>
            <person name="Gadbois L."/>
            <person name="Gearin G."/>
            <person name="Gearin C.R."/>
            <person name="Giannoukos G."/>
            <person name="Goode T."/>
            <person name="Graham J."/>
            <person name="Grandbois E."/>
            <person name="Grewal S."/>
            <person name="Gyaltsen K."/>
            <person name="Hafez N."/>
            <person name="Hagos B."/>
            <person name="Hall J."/>
            <person name="Henson C."/>
            <person name="Hollinger A."/>
            <person name="Honan T."/>
            <person name="Huard M.D."/>
            <person name="Hughes L."/>
            <person name="Hurhula B."/>
            <person name="Husby M.E."/>
            <person name="Kamat A."/>
            <person name="Kanga B."/>
            <person name="Kashin S."/>
            <person name="Khazanovich D."/>
            <person name="Kisner P."/>
            <person name="Lance K."/>
            <person name="Lara M."/>
            <person name="Lee W."/>
            <person name="Lennon N."/>
            <person name="Letendre F."/>
            <person name="LeVine R."/>
            <person name="Lipovsky A."/>
            <person name="Liu X."/>
            <person name="Liu J."/>
            <person name="Liu S."/>
            <person name="Lokyitsang T."/>
            <person name="Lokyitsang Y."/>
            <person name="Lubonja R."/>
            <person name="Lui A."/>
            <person name="MacDonald P."/>
            <person name="Magnisalis V."/>
            <person name="Maru K."/>
            <person name="Matthews C."/>
            <person name="McCusker W."/>
            <person name="McDonough S."/>
            <person name="Mehta T."/>
            <person name="Meldrim J."/>
            <person name="Meneus L."/>
            <person name="Mihai O."/>
            <person name="Mihalev A."/>
            <person name="Mihova T."/>
            <person name="Mittelman R."/>
            <person name="Mlenga V."/>
            <person name="Montmayeur A."/>
            <person name="Mulrain L."/>
            <person name="Navidi A."/>
            <person name="Naylor J."/>
            <person name="Negash T."/>
            <person name="Nguyen T."/>
            <person name="Nguyen N."/>
            <person name="Nicol R."/>
            <person name="Norbu C."/>
            <person name="Norbu N."/>
            <person name="Novod N."/>
            <person name="O'Neill B."/>
            <person name="Osman S."/>
            <person name="Markiewicz E."/>
            <person name="Oyono O.L."/>
            <person name="Patti C."/>
            <person name="Phunkhang P."/>
            <person name="Pierre F."/>
            <person name="Priest M."/>
            <person name="Raghuraman S."/>
            <person name="Rege F."/>
            <person name="Reyes R."/>
            <person name="Rise C."/>
            <person name="Rogov P."/>
            <person name="Ross K."/>
            <person name="Ryan E."/>
            <person name="Settipalli S."/>
            <person name="Shea T."/>
            <person name="Sherpa N."/>
            <person name="Shi L."/>
            <person name="Shih D."/>
            <person name="Sparrow T."/>
            <person name="Spaulding J."/>
            <person name="Stalker J."/>
            <person name="Stange-Thomann N."/>
            <person name="Stavropoulos S."/>
            <person name="Stone C."/>
            <person name="Strader C."/>
            <person name="Tesfaye S."/>
            <person name="Thomson T."/>
            <person name="Thoulutsang Y."/>
            <person name="Thoulutsang D."/>
            <person name="Topham K."/>
            <person name="Topping I."/>
            <person name="Tsamla T."/>
            <person name="Vassiliev H."/>
            <person name="Vo A."/>
            <person name="Wangchuk T."/>
            <person name="Wangdi T."/>
            <person name="Weiand M."/>
            <person name="Wilkinson J."/>
            <person name="Wilson A."/>
            <person name="Yadav S."/>
            <person name="Young G."/>
            <person name="Yu Q."/>
            <person name="Zembek L."/>
            <person name="Zhong D."/>
            <person name="Zimmer A."/>
            <person name="Zwirko Z."/>
            <person name="Jaffe D.B."/>
            <person name="Alvarez P."/>
            <person name="Brockman W."/>
            <person name="Butler J."/>
            <person name="Chin C."/>
            <person name="Gnerre S."/>
            <person name="Grabherr M."/>
            <person name="Kleber M."/>
            <person name="Mauceli E."/>
            <person name="MacCallum I."/>
        </authorList>
    </citation>
    <scope>NUCLEOTIDE SEQUENCE [LARGE SCALE GENOMIC DNA]</scope>
    <source>
        <strain evidence="4">Tucson 15287-2541.00</strain>
    </source>
</reference>
<accession>B4J781</accession>
<evidence type="ECO:0000256" key="1">
    <source>
        <dbReference type="ARBA" id="ARBA00023157"/>
    </source>
</evidence>
<dbReference type="KEGG" id="dgr:6561051"/>
<dbReference type="GO" id="GO:0005615">
    <property type="term" value="C:extracellular space"/>
    <property type="evidence" value="ECO:0007669"/>
    <property type="project" value="TreeGrafter"/>
</dbReference>
<proteinExistence type="predicted"/>
<dbReference type="Gene3D" id="3.90.215.10">
    <property type="entry name" value="Gamma Fibrinogen, chain A, domain 1"/>
    <property type="match status" value="1"/>
</dbReference>
<dbReference type="InterPro" id="IPR014716">
    <property type="entry name" value="Fibrinogen_a/b/g_C_1"/>
</dbReference>
<dbReference type="FunCoup" id="B4J781">
    <property type="interactions" value="2"/>
</dbReference>
<organism evidence="4">
    <name type="scientific">Drosophila grimshawi</name>
    <name type="common">Hawaiian fruit fly</name>
    <name type="synonym">Idiomyia grimshawi</name>
    <dbReference type="NCBI Taxonomy" id="7222"/>
    <lineage>
        <taxon>Eukaryota</taxon>
        <taxon>Metazoa</taxon>
        <taxon>Ecdysozoa</taxon>
        <taxon>Arthropoda</taxon>
        <taxon>Hexapoda</taxon>
        <taxon>Insecta</taxon>
        <taxon>Pterygota</taxon>
        <taxon>Neoptera</taxon>
        <taxon>Endopterygota</taxon>
        <taxon>Diptera</taxon>
        <taxon>Brachycera</taxon>
        <taxon>Muscomorpha</taxon>
        <taxon>Ephydroidea</taxon>
        <taxon>Drosophilidae</taxon>
        <taxon>Drosophila</taxon>
        <taxon>Hawaiian Drosophila</taxon>
    </lineage>
</organism>
<evidence type="ECO:0000259" key="2">
    <source>
        <dbReference type="PROSITE" id="PS51406"/>
    </source>
</evidence>
<feature type="domain" description="Fibrinogen C-terminal" evidence="2">
    <location>
        <begin position="118"/>
        <end position="332"/>
    </location>
</feature>
<keyword evidence="1" id="KW-1015">Disulfide bond</keyword>
<protein>
    <submittedName>
        <fullName evidence="3">GH21805</fullName>
    </submittedName>
</protein>
<gene>
    <name evidence="3" type="primary">Dgri\GH21805</name>
    <name evidence="3" type="ORF">Dgri_GH21805</name>
</gene>
<dbReference type="InParanoid" id="B4J781"/>
<dbReference type="eggNOG" id="KOG2579">
    <property type="taxonomic scope" value="Eukaryota"/>
</dbReference>
<dbReference type="OrthoDB" id="6145874at2759"/>
<dbReference type="PANTHER" id="PTHR19143:SF327">
    <property type="entry name" value="FI21813P1-RELATED"/>
    <property type="match status" value="1"/>
</dbReference>
<sequence>MDKLAENAATIQQKDNAINRLQSKDKIDDDQLKQFEELSTVCKAQNVSMGLILTEKDEQIKSLQLNSSIYETRLRRKQHLLTLYKKQNASNAATISELRAKIKALEYRIRERKDDLLADWEAATNSCLPYGKSLGIHLIQLPDFRPFLVPCDGLSAAGAGWTVIQRRYDGSVDFYRNWDGYRKGFGKLNGEFFLGLEKLHRLTTFQPHELYVSLRLFNGTKRFALYDDFVIGSEKEGYEMKLLGHYHGNASDAMRTHDKMKFSTYDRDHDEFTHINCAAYHHGAWWYDFCSRSNLNGKYFKRQTDNAEGIFWDRWYSFKSLKSVQMLIRPKSAKFN</sequence>
<dbReference type="PROSITE" id="PS51406">
    <property type="entry name" value="FIBRINOGEN_C_2"/>
    <property type="match status" value="1"/>
</dbReference>
<dbReference type="HOGENOM" id="CLU_038628_1_2_1"/>
<dbReference type="PhylomeDB" id="B4J781"/>
<dbReference type="PROSITE" id="PS00514">
    <property type="entry name" value="FIBRINOGEN_C_1"/>
    <property type="match status" value="1"/>
</dbReference>
<evidence type="ECO:0000313" key="3">
    <source>
        <dbReference type="EMBL" id="EDW02099.1"/>
    </source>
</evidence>
<dbReference type="InterPro" id="IPR050373">
    <property type="entry name" value="Fibrinogen_C-term_domain"/>
</dbReference>
<dbReference type="PANTHER" id="PTHR19143">
    <property type="entry name" value="FIBRINOGEN/TENASCIN/ANGIOPOEITIN"/>
    <property type="match status" value="1"/>
</dbReference>
<dbReference type="AlphaFoldDB" id="B4J781"/>
<evidence type="ECO:0000313" key="4">
    <source>
        <dbReference type="Proteomes" id="UP000001070"/>
    </source>
</evidence>
<dbReference type="InterPro" id="IPR020837">
    <property type="entry name" value="Fibrinogen_CS"/>
</dbReference>
<dbReference type="InterPro" id="IPR036056">
    <property type="entry name" value="Fibrinogen-like_C"/>
</dbReference>
<dbReference type="SUPFAM" id="SSF56496">
    <property type="entry name" value="Fibrinogen C-terminal domain-like"/>
    <property type="match status" value="1"/>
</dbReference>
<dbReference type="SMART" id="SM00186">
    <property type="entry name" value="FBG"/>
    <property type="match status" value="1"/>
</dbReference>